<keyword evidence="3" id="KW-1185">Reference proteome</keyword>
<feature type="region of interest" description="Disordered" evidence="1">
    <location>
        <begin position="459"/>
        <end position="492"/>
    </location>
</feature>
<dbReference type="EMBL" id="CAJNJA010011790">
    <property type="protein sequence ID" value="CAE7280042.1"/>
    <property type="molecule type" value="Genomic_DNA"/>
</dbReference>
<name>A0A812N8G4_9DINO</name>
<dbReference type="OrthoDB" id="440646at2759"/>
<proteinExistence type="predicted"/>
<evidence type="ECO:0000313" key="3">
    <source>
        <dbReference type="Proteomes" id="UP000601435"/>
    </source>
</evidence>
<evidence type="ECO:0000256" key="1">
    <source>
        <dbReference type="SAM" id="MobiDB-lite"/>
    </source>
</evidence>
<comment type="caution">
    <text evidence="2">The sequence shown here is derived from an EMBL/GenBank/DDBJ whole genome shotgun (WGS) entry which is preliminary data.</text>
</comment>
<dbReference type="Proteomes" id="UP000601435">
    <property type="component" value="Unassembled WGS sequence"/>
</dbReference>
<protein>
    <submittedName>
        <fullName evidence="2">ABCB1 protein</fullName>
    </submittedName>
</protein>
<gene>
    <name evidence="2" type="primary">ABCB1</name>
    <name evidence="2" type="ORF">SNEC2469_LOCUS6818</name>
</gene>
<dbReference type="Gene3D" id="2.120.10.80">
    <property type="entry name" value="Kelch-type beta propeller"/>
    <property type="match status" value="1"/>
</dbReference>
<reference evidence="2" key="1">
    <citation type="submission" date="2021-02" db="EMBL/GenBank/DDBJ databases">
        <authorList>
            <person name="Dougan E. K."/>
            <person name="Rhodes N."/>
            <person name="Thang M."/>
            <person name="Chan C."/>
        </authorList>
    </citation>
    <scope>NUCLEOTIDE SEQUENCE</scope>
</reference>
<dbReference type="InterPro" id="IPR015915">
    <property type="entry name" value="Kelch-typ_b-propeller"/>
</dbReference>
<feature type="compositionally biased region" description="Basic residues" evidence="1">
    <location>
        <begin position="459"/>
        <end position="471"/>
    </location>
</feature>
<organism evidence="2 3">
    <name type="scientific">Symbiodinium necroappetens</name>
    <dbReference type="NCBI Taxonomy" id="1628268"/>
    <lineage>
        <taxon>Eukaryota</taxon>
        <taxon>Sar</taxon>
        <taxon>Alveolata</taxon>
        <taxon>Dinophyceae</taxon>
        <taxon>Suessiales</taxon>
        <taxon>Symbiodiniaceae</taxon>
        <taxon>Symbiodinium</taxon>
    </lineage>
</organism>
<evidence type="ECO:0000313" key="2">
    <source>
        <dbReference type="EMBL" id="CAE7280042.1"/>
    </source>
</evidence>
<sequence length="492" mass="54999">MRNLGDLWFYARQAGEGELNWLMAKPQPQGVLLAKPSISQLEVRAIFHEEMRSIRHVSQANSWEQLSPNGTAPSARVAHTAVWSPEADGFYAFGGTDSPGPESTSGNYCPCNNLGELWFYARQAKPRLAMWISMQGSQLTSLLPTDVSHWWPSIEDVFTSSAVRSLSSDMMAAFCNSNEFGFLSLDATIKCCMSVMGQESYIPCLKHKRDAAPFDDNDSLRRVLTVRGRTGAVLAMIPVSSEKAEEVTMALGQALPAAGLQQVQCTPSDAASLKLFTQLRRIMPGVELRDQDRYATWRKKTAGAVFLRRVMSKFNGVSVSLPADHWGNFHKGYNTGGLSRRVLALLPSGTSSNEALHSEVKNWFAETQQIHQSTLRMKLLILTLGKQIPHFHAMANPTISQCSSRILMARTITNSLWTELTWQTWCAELSSECRVQKASLPYIESRAEEVSKVREFTKKRPAAARKSHTKRTPFTLERVSKLRTQGVRKRKQ</sequence>
<dbReference type="AlphaFoldDB" id="A0A812N8G4"/>
<accession>A0A812N8G4</accession>